<protein>
    <submittedName>
        <fullName evidence="1">Uncharacterized protein</fullName>
    </submittedName>
</protein>
<reference evidence="1 2" key="1">
    <citation type="journal article" date="2018" name="Front. Plant Sci.">
        <title>Red Clover (Trifolium pratense) and Zigzag Clover (T. medium) - A Picture of Genomic Similarities and Differences.</title>
        <authorList>
            <person name="Dluhosova J."/>
            <person name="Istvanek J."/>
            <person name="Nedelnik J."/>
            <person name="Repkova J."/>
        </authorList>
    </citation>
    <scope>NUCLEOTIDE SEQUENCE [LARGE SCALE GENOMIC DNA]</scope>
    <source>
        <strain evidence="2">cv. 10/8</strain>
        <tissue evidence="1">Leaf</tissue>
    </source>
</reference>
<keyword evidence="2" id="KW-1185">Reference proteome</keyword>
<dbReference type="AlphaFoldDB" id="A0A392RRB7"/>
<organism evidence="1 2">
    <name type="scientific">Trifolium medium</name>
    <dbReference type="NCBI Taxonomy" id="97028"/>
    <lineage>
        <taxon>Eukaryota</taxon>
        <taxon>Viridiplantae</taxon>
        <taxon>Streptophyta</taxon>
        <taxon>Embryophyta</taxon>
        <taxon>Tracheophyta</taxon>
        <taxon>Spermatophyta</taxon>
        <taxon>Magnoliopsida</taxon>
        <taxon>eudicotyledons</taxon>
        <taxon>Gunneridae</taxon>
        <taxon>Pentapetalae</taxon>
        <taxon>rosids</taxon>
        <taxon>fabids</taxon>
        <taxon>Fabales</taxon>
        <taxon>Fabaceae</taxon>
        <taxon>Papilionoideae</taxon>
        <taxon>50 kb inversion clade</taxon>
        <taxon>NPAAA clade</taxon>
        <taxon>Hologalegina</taxon>
        <taxon>IRL clade</taxon>
        <taxon>Trifolieae</taxon>
        <taxon>Trifolium</taxon>
    </lineage>
</organism>
<feature type="non-terminal residue" evidence="1">
    <location>
        <position position="1"/>
    </location>
</feature>
<sequence>KRDPRRARKGLPAARDALEVSAIFSPGQGYLAGRGEQFEAFAGRKRARPTKSS</sequence>
<dbReference type="EMBL" id="LXQA010260888">
    <property type="protein sequence ID" value="MCI38869.1"/>
    <property type="molecule type" value="Genomic_DNA"/>
</dbReference>
<proteinExistence type="predicted"/>
<name>A0A392RRB7_9FABA</name>
<accession>A0A392RRB7</accession>
<comment type="caution">
    <text evidence="1">The sequence shown here is derived from an EMBL/GenBank/DDBJ whole genome shotgun (WGS) entry which is preliminary data.</text>
</comment>
<dbReference type="Proteomes" id="UP000265520">
    <property type="component" value="Unassembled WGS sequence"/>
</dbReference>
<evidence type="ECO:0000313" key="2">
    <source>
        <dbReference type="Proteomes" id="UP000265520"/>
    </source>
</evidence>
<evidence type="ECO:0000313" key="1">
    <source>
        <dbReference type="EMBL" id="MCI38869.1"/>
    </source>
</evidence>